<evidence type="ECO:0000313" key="2">
    <source>
        <dbReference type="Proteomes" id="UP001165960"/>
    </source>
</evidence>
<protein>
    <submittedName>
        <fullName evidence="1">Uncharacterized protein</fullName>
    </submittedName>
</protein>
<comment type="caution">
    <text evidence="1">The sequence shown here is derived from an EMBL/GenBank/DDBJ whole genome shotgun (WGS) entry which is preliminary data.</text>
</comment>
<sequence length="668" mass="74940">MSQDTMAGIENQPRPSIEVPKVGLYSQIDYSEKKVDLTSLVTESSLSAFDFSLAPISFPSAFEKLREKQTQSQTRGISLQTPIWTFELEDLFITISTPSGSVVGVTSSSIKLDKEASDVQLHTLLLQKEIEWASHLGLKGVFLPPITHESKEECLPNYARVINQIISSNQSHMQYILPIHLDEDVSIFAWKKWNLFRNLVGHQTLLKIALVLSESHRPGIKARVAQWLGEPLSHVLLPASRFIPNRKGYPVLSRVDQEAFRSLYMVAPHFVILAPQKPLPQHTCNGDASLSAYSDYIRHLASNVDPPTCAFESQKTFDSFAKGYSDYLQAPLQPLMDHLESATYEVFEKDPVKYQLYEQAVYKALVDLNRAHDPVVIIVAGAGRGPLVDRCLKAAETAELPIKLYAVEKNPNAFVTLQRRKAQDWHDKVTIFFSDMRSWVAPEKADILVTELLGSFGDNELSPECLDGAQKVLKDGGISIPCDYSSYLAPMSSVRLHESIAAYNEPSKFEIPYVVMFQQVRLLADPAKTWTFTHPLPASGDLVDASIDNSRNDRYSVNRFKFTPDTEGLVHGLAGYFEATLYKDVVMSIHPTNHSPGMFSWFPLFFPLSSPIHVTPGTQLEVHIWRCSAPSSKKVWYEWCAIPKAPLQTCTSQSVIHNPNGRSYWIGL</sequence>
<proteinExistence type="predicted"/>
<keyword evidence="2" id="KW-1185">Reference proteome</keyword>
<reference evidence="1" key="1">
    <citation type="submission" date="2022-04" db="EMBL/GenBank/DDBJ databases">
        <title>Genome of the entomopathogenic fungus Entomophthora muscae.</title>
        <authorList>
            <person name="Elya C."/>
            <person name="Lovett B.R."/>
            <person name="Lee E."/>
            <person name="Macias A.M."/>
            <person name="Hajek A.E."/>
            <person name="De Bivort B.L."/>
            <person name="Kasson M.T."/>
            <person name="De Fine Licht H.H."/>
            <person name="Stajich J.E."/>
        </authorList>
    </citation>
    <scope>NUCLEOTIDE SEQUENCE</scope>
    <source>
        <strain evidence="1">Berkeley</strain>
    </source>
</reference>
<dbReference type="Proteomes" id="UP001165960">
    <property type="component" value="Unassembled WGS sequence"/>
</dbReference>
<accession>A0ACC2TEG2</accession>
<organism evidence="1 2">
    <name type="scientific">Entomophthora muscae</name>
    <dbReference type="NCBI Taxonomy" id="34485"/>
    <lineage>
        <taxon>Eukaryota</taxon>
        <taxon>Fungi</taxon>
        <taxon>Fungi incertae sedis</taxon>
        <taxon>Zoopagomycota</taxon>
        <taxon>Entomophthoromycotina</taxon>
        <taxon>Entomophthoromycetes</taxon>
        <taxon>Entomophthorales</taxon>
        <taxon>Entomophthoraceae</taxon>
        <taxon>Entomophthora</taxon>
    </lineage>
</organism>
<dbReference type="EMBL" id="QTSX02002944">
    <property type="protein sequence ID" value="KAJ9072974.1"/>
    <property type="molecule type" value="Genomic_DNA"/>
</dbReference>
<gene>
    <name evidence="1" type="ORF">DSO57_1021457</name>
</gene>
<name>A0ACC2TEG2_9FUNG</name>
<evidence type="ECO:0000313" key="1">
    <source>
        <dbReference type="EMBL" id="KAJ9072974.1"/>
    </source>
</evidence>